<comment type="caution">
    <text evidence="1">The sequence shown here is derived from an EMBL/GenBank/DDBJ whole genome shotgun (WGS) entry which is preliminary data.</text>
</comment>
<proteinExistence type="predicted"/>
<dbReference type="RefSeq" id="WP_136778222.1">
    <property type="nucleotide sequence ID" value="NZ_SUPK01000006.1"/>
</dbReference>
<organism evidence="1 2">
    <name type="scientific">Cohnella pontilimi</name>
    <dbReference type="NCBI Taxonomy" id="2564100"/>
    <lineage>
        <taxon>Bacteria</taxon>
        <taxon>Bacillati</taxon>
        <taxon>Bacillota</taxon>
        <taxon>Bacilli</taxon>
        <taxon>Bacillales</taxon>
        <taxon>Paenibacillaceae</taxon>
        <taxon>Cohnella</taxon>
    </lineage>
</organism>
<evidence type="ECO:0000313" key="2">
    <source>
        <dbReference type="Proteomes" id="UP000309673"/>
    </source>
</evidence>
<accession>A0A4U0F969</accession>
<name>A0A4U0F969_9BACL</name>
<keyword evidence="2" id="KW-1185">Reference proteome</keyword>
<dbReference type="Proteomes" id="UP000309673">
    <property type="component" value="Unassembled WGS sequence"/>
</dbReference>
<protein>
    <submittedName>
        <fullName evidence="1">Uncharacterized protein</fullName>
    </submittedName>
</protein>
<sequence>MMEREKFNHMMDSFRDRLFDIIHLEDKSKLGTHIQETAADMLKYFNLPYDEKAIKNWWQKFQK</sequence>
<dbReference type="EMBL" id="SUPK01000006">
    <property type="protein sequence ID" value="TJY41303.1"/>
    <property type="molecule type" value="Genomic_DNA"/>
</dbReference>
<reference evidence="1 2" key="1">
    <citation type="submission" date="2019-04" db="EMBL/GenBank/DDBJ databases">
        <title>Cohnella sp. nov., isolated from soil.</title>
        <authorList>
            <person name="Kim W."/>
        </authorList>
    </citation>
    <scope>NUCLEOTIDE SEQUENCE [LARGE SCALE GENOMIC DNA]</scope>
    <source>
        <strain evidence="1 2">CAU 1483</strain>
    </source>
</reference>
<dbReference type="AlphaFoldDB" id="A0A4U0F969"/>
<gene>
    <name evidence="1" type="ORF">E5161_12805</name>
</gene>
<evidence type="ECO:0000313" key="1">
    <source>
        <dbReference type="EMBL" id="TJY41303.1"/>
    </source>
</evidence>